<feature type="transmembrane region" description="Helical" evidence="1">
    <location>
        <begin position="131"/>
        <end position="160"/>
    </location>
</feature>
<feature type="transmembrane region" description="Helical" evidence="1">
    <location>
        <begin position="48"/>
        <end position="70"/>
    </location>
</feature>
<keyword evidence="2" id="KW-0496">Mitochondrion</keyword>
<reference evidence="2" key="1">
    <citation type="journal article" date="2022" name="PeerJ">
        <title>Hammerhead flatworms (Platyhelminthes, Geoplanidae, Bipaliinae): mitochondrial genomes and description of two new species from France, Italy and Mayotte.</title>
        <authorList>
            <person name="Justine J.-L."/>
            <person name="Gastineau R."/>
            <person name="Gros P."/>
            <person name="Gey D."/>
            <person name="Ruzzier E."/>
            <person name="Winsor L."/>
        </authorList>
    </citation>
    <scope>NUCLEOTIDE SEQUENCE</scope>
</reference>
<keyword evidence="1" id="KW-1133">Transmembrane helix</keyword>
<dbReference type="AlphaFoldDB" id="A0A8K1XU50"/>
<name>A0A8K1XU50_9PLAT</name>
<evidence type="ECO:0000256" key="1">
    <source>
        <dbReference type="SAM" id="Phobius"/>
    </source>
</evidence>
<evidence type="ECO:0000313" key="2">
    <source>
        <dbReference type="EMBL" id="UHA56265.1"/>
    </source>
</evidence>
<gene>
    <name evidence="2" type="primary">ND6</name>
</gene>
<accession>A0A8K1XU50</accession>
<sequence>MVNLELFFIFIFSVSFFLQFLSSVLLLGAGMLLICVSIFFLLSFLNLFWYSLIFLLINVGGSMVLFYYMFLLQSNPVGSVSFLSFFFVALLFFFFFFLSFFSGLGISETVIFSSSVEDVSFFLFNFIESNFLIFLSGFLVFVLLVVSMLTSTVGGSFRFFRI</sequence>
<dbReference type="EMBL" id="MZ561467">
    <property type="protein sequence ID" value="UHA56265.1"/>
    <property type="molecule type" value="Genomic_DNA"/>
</dbReference>
<geneLocation type="mitochondrion" evidence="2"/>
<feature type="transmembrane region" description="Helical" evidence="1">
    <location>
        <begin position="82"/>
        <end position="106"/>
    </location>
</feature>
<organism evidence="2">
    <name type="scientific">Bipalium adventitium</name>
    <dbReference type="NCBI Taxonomy" id="66751"/>
    <lineage>
        <taxon>Eukaryota</taxon>
        <taxon>Metazoa</taxon>
        <taxon>Spiralia</taxon>
        <taxon>Lophotrochozoa</taxon>
        <taxon>Platyhelminthes</taxon>
        <taxon>Rhabditophora</taxon>
        <taxon>Seriata</taxon>
        <taxon>Tricladida</taxon>
        <taxon>Continenticola</taxon>
        <taxon>Geoplanoidea</taxon>
        <taxon>Geoplanidae</taxon>
        <taxon>Bipaliinae</taxon>
        <taxon>Bipalium</taxon>
    </lineage>
</organism>
<keyword evidence="1" id="KW-0472">Membrane</keyword>
<proteinExistence type="predicted"/>
<feature type="transmembrane region" description="Helical" evidence="1">
    <location>
        <begin position="9"/>
        <end position="42"/>
    </location>
</feature>
<keyword evidence="1" id="KW-0812">Transmembrane</keyword>
<protein>
    <submittedName>
        <fullName evidence="2">NADH dehydrogenase subunit 6</fullName>
    </submittedName>
</protein>